<dbReference type="STRING" id="157783.LK03_19045"/>
<evidence type="ECO:0000313" key="2">
    <source>
        <dbReference type="Proteomes" id="UP000029493"/>
    </source>
</evidence>
<protein>
    <submittedName>
        <fullName evidence="1">Uncharacterized protein</fullName>
    </submittedName>
</protein>
<accession>A0A089WPN5</accession>
<dbReference type="Proteomes" id="UP000029493">
    <property type="component" value="Chromosome"/>
</dbReference>
<dbReference type="KEGG" id="psw:LK03_19045"/>
<keyword evidence="2" id="KW-1185">Reference proteome</keyword>
<evidence type="ECO:0000313" key="1">
    <source>
        <dbReference type="EMBL" id="AIR91235.1"/>
    </source>
</evidence>
<sequence>MGPYSNVKPEQLADTSSYTVLETETYAGQPNRRWADMQPNLDIIRINDKKVGDIPFATYYYKNGSPQRAMLEPGHYTVQLKYNVPGSYLMADFEFDAEPGQKIMARTRYIGLNRLIVWLEDAKTEKVIGKRVQ</sequence>
<gene>
    <name evidence="1" type="ORF">LK03_19045</name>
</gene>
<dbReference type="EMBL" id="CP009455">
    <property type="protein sequence ID" value="AIR91235.1"/>
    <property type="molecule type" value="Genomic_DNA"/>
</dbReference>
<dbReference type="AlphaFoldDB" id="A0A089WPN5"/>
<reference evidence="1 2" key="1">
    <citation type="submission" date="2014-09" db="EMBL/GenBank/DDBJ databases">
        <authorList>
            <person name="Chan K.-G."/>
        </authorList>
    </citation>
    <scope>NUCLEOTIDE SEQUENCE [LARGE SCALE GENOMIC DNA]</scope>
    <source>
        <strain evidence="1 2">ND07</strain>
    </source>
</reference>
<proteinExistence type="predicted"/>
<organism evidence="1 2">
    <name type="scientific">Pseudomonas cremoricolorata</name>
    <dbReference type="NCBI Taxonomy" id="157783"/>
    <lineage>
        <taxon>Bacteria</taxon>
        <taxon>Pseudomonadati</taxon>
        <taxon>Pseudomonadota</taxon>
        <taxon>Gammaproteobacteria</taxon>
        <taxon>Pseudomonadales</taxon>
        <taxon>Pseudomonadaceae</taxon>
        <taxon>Pseudomonas</taxon>
    </lineage>
</organism>
<name>A0A089WPN5_9PSED</name>